<sequence length="453" mass="49704">MAPAAAQSRAELEKVIRRRVLPNGLEVIVVENHGVPLATVEVDVKNGSYTQPPDYAGLAHMYEHMFFKASQQFPAPDQFTQRATELGAVFNGTTQEERVNYYMTLPADSLPAAMRAVASALRSPLFRADELAREKEVVLGEYDRQEANPAFGFQNELTKRLYPGQFSRKNIIGDRQVIRTVTPEKMREIQKRYYVPNNTALVVTGDVVPDSVFAWAERWYGDWAKGADPFADAPIPAIPALTADEGVIAEAGVSAVTVLVQWQGPSVRRDRAATYTADVFSDALNTPGSRFQRKLVDSGLWQGVAVNYYTLDQVGPITISGQADPAKLREALAALRDEIEKLDDPGYFSADELVAVKAQRAMESALGAERTSGLTHTIGFWWAVADLDYFMGYVDEMAKQTPADLQGYAAKYIVGKPRITGVLLSPEDRAALKLTEAELAGVWKKATAAGVVP</sequence>
<dbReference type="Gene3D" id="3.30.830.10">
    <property type="entry name" value="Metalloenzyme, LuxS/M16 peptidase-like"/>
    <property type="match status" value="2"/>
</dbReference>
<feature type="domain" description="Peptidase M16 N-terminal" evidence="6">
    <location>
        <begin position="27"/>
        <end position="160"/>
    </location>
</feature>
<dbReference type="InterPro" id="IPR050626">
    <property type="entry name" value="Peptidase_M16"/>
</dbReference>
<evidence type="ECO:0000313" key="8">
    <source>
        <dbReference type="EMBL" id="GLC24453.1"/>
    </source>
</evidence>
<dbReference type="EMBL" id="BRXS01000002">
    <property type="protein sequence ID" value="GLC24453.1"/>
    <property type="molecule type" value="Genomic_DNA"/>
</dbReference>
<keyword evidence="5" id="KW-0482">Metalloprotease</keyword>
<organism evidence="8 9">
    <name type="scientific">Roseisolibacter agri</name>
    <dbReference type="NCBI Taxonomy" id="2014610"/>
    <lineage>
        <taxon>Bacteria</taxon>
        <taxon>Pseudomonadati</taxon>
        <taxon>Gemmatimonadota</taxon>
        <taxon>Gemmatimonadia</taxon>
        <taxon>Gemmatimonadales</taxon>
        <taxon>Gemmatimonadaceae</taxon>
        <taxon>Roseisolibacter</taxon>
    </lineage>
</organism>
<proteinExistence type="inferred from homology"/>
<evidence type="ECO:0000313" key="9">
    <source>
        <dbReference type="Proteomes" id="UP001161325"/>
    </source>
</evidence>
<dbReference type="PANTHER" id="PTHR43690:SF17">
    <property type="entry name" value="PROTEIN YHJJ"/>
    <property type="match status" value="1"/>
</dbReference>
<keyword evidence="4" id="KW-0862">Zinc</keyword>
<dbReference type="AlphaFoldDB" id="A0AA37QCZ4"/>
<dbReference type="GO" id="GO:0008237">
    <property type="term" value="F:metallopeptidase activity"/>
    <property type="evidence" value="ECO:0007669"/>
    <property type="project" value="UniProtKB-KW"/>
</dbReference>
<evidence type="ECO:0000256" key="1">
    <source>
        <dbReference type="ARBA" id="ARBA00007261"/>
    </source>
</evidence>
<comment type="similarity">
    <text evidence="1">Belongs to the peptidase M16 family.</text>
</comment>
<feature type="domain" description="Peptidase M16 C-terminal" evidence="7">
    <location>
        <begin position="181"/>
        <end position="359"/>
    </location>
</feature>
<keyword evidence="2" id="KW-0645">Protease</keyword>
<evidence type="ECO:0000259" key="6">
    <source>
        <dbReference type="Pfam" id="PF00675"/>
    </source>
</evidence>
<dbReference type="Pfam" id="PF00675">
    <property type="entry name" value="Peptidase_M16"/>
    <property type="match status" value="1"/>
</dbReference>
<dbReference type="Proteomes" id="UP001161325">
    <property type="component" value="Unassembled WGS sequence"/>
</dbReference>
<dbReference type="GO" id="GO:0006508">
    <property type="term" value="P:proteolysis"/>
    <property type="evidence" value="ECO:0007669"/>
    <property type="project" value="UniProtKB-KW"/>
</dbReference>
<accession>A0AA37QCZ4</accession>
<comment type="caution">
    <text evidence="8">The sequence shown here is derived from an EMBL/GenBank/DDBJ whole genome shotgun (WGS) entry which is preliminary data.</text>
</comment>
<dbReference type="InterPro" id="IPR011765">
    <property type="entry name" value="Pept_M16_N"/>
</dbReference>
<dbReference type="SUPFAM" id="SSF63411">
    <property type="entry name" value="LuxS/MPP-like metallohydrolase"/>
    <property type="match status" value="2"/>
</dbReference>
<keyword evidence="9" id="KW-1185">Reference proteome</keyword>
<evidence type="ECO:0000256" key="3">
    <source>
        <dbReference type="ARBA" id="ARBA00022801"/>
    </source>
</evidence>
<evidence type="ECO:0000256" key="2">
    <source>
        <dbReference type="ARBA" id="ARBA00022670"/>
    </source>
</evidence>
<dbReference type="Pfam" id="PF05193">
    <property type="entry name" value="Peptidase_M16_C"/>
    <property type="match status" value="1"/>
</dbReference>
<evidence type="ECO:0000256" key="4">
    <source>
        <dbReference type="ARBA" id="ARBA00022833"/>
    </source>
</evidence>
<evidence type="ECO:0000256" key="5">
    <source>
        <dbReference type="ARBA" id="ARBA00023049"/>
    </source>
</evidence>
<protein>
    <submittedName>
        <fullName evidence="8">Peptidase M16</fullName>
    </submittedName>
</protein>
<dbReference type="PANTHER" id="PTHR43690">
    <property type="entry name" value="NARDILYSIN"/>
    <property type="match status" value="1"/>
</dbReference>
<dbReference type="GO" id="GO:0046872">
    <property type="term" value="F:metal ion binding"/>
    <property type="evidence" value="ECO:0007669"/>
    <property type="project" value="InterPro"/>
</dbReference>
<evidence type="ECO:0000259" key="7">
    <source>
        <dbReference type="Pfam" id="PF05193"/>
    </source>
</evidence>
<keyword evidence="3" id="KW-0378">Hydrolase</keyword>
<dbReference type="InterPro" id="IPR007863">
    <property type="entry name" value="Peptidase_M16_C"/>
</dbReference>
<dbReference type="InterPro" id="IPR011249">
    <property type="entry name" value="Metalloenz_LuxS/M16"/>
</dbReference>
<reference evidence="8" key="1">
    <citation type="submission" date="2022-08" db="EMBL/GenBank/DDBJ databases">
        <title>Draft genome sequencing of Roseisolibacter agri AW1220.</title>
        <authorList>
            <person name="Tobiishi Y."/>
            <person name="Tonouchi A."/>
        </authorList>
    </citation>
    <scope>NUCLEOTIDE SEQUENCE</scope>
    <source>
        <strain evidence="8">AW1220</strain>
    </source>
</reference>
<name>A0AA37QCZ4_9BACT</name>
<gene>
    <name evidence="8" type="ORF">rosag_09660</name>
</gene>